<feature type="non-terminal residue" evidence="3">
    <location>
        <position position="1"/>
    </location>
</feature>
<dbReference type="Pfam" id="PF00248">
    <property type="entry name" value="Aldo_ket_red"/>
    <property type="match status" value="1"/>
</dbReference>
<dbReference type="InterPro" id="IPR018170">
    <property type="entry name" value="Aldo/ket_reductase_CS"/>
</dbReference>
<evidence type="ECO:0000259" key="2">
    <source>
        <dbReference type="Pfam" id="PF00248"/>
    </source>
</evidence>
<dbReference type="SUPFAM" id="SSF51430">
    <property type="entry name" value="NAD(P)-linked oxidoreductase"/>
    <property type="match status" value="1"/>
</dbReference>
<protein>
    <recommendedName>
        <fullName evidence="2">NADP-dependent oxidoreductase domain-containing protein</fullName>
    </recommendedName>
</protein>
<dbReference type="PANTHER" id="PTHR43364:SF4">
    <property type="entry name" value="NAD(P)-LINKED OXIDOREDUCTASE SUPERFAMILY PROTEIN"/>
    <property type="match status" value="1"/>
</dbReference>
<sequence length="277" mass="30532">VKASIDGGINWFDTAEIYGRGKSEQGLAYALKKNGVQSGDAVIATKWWPIGRRASSIKRTIKWRLANLSGYPIALHQIHNPLGFSSVEKEMDAMADLIEDGKIKYIGVSNFSAERMKRASEALGRRGHKLVSNQVVYSILNRKIESNGTMEAARELGITIIAYSPLAQGLVSGKFHKDQELIKKRVGSRKYMNKFKKDGLIKSQPVIDKLTTVAAESNATPSQVALNWLINFHGDMVVAIPGATKIRQAEENTGAMNFTLSKEHLDLLDKVSASYTL</sequence>
<feature type="domain" description="NADP-dependent oxidoreductase" evidence="2">
    <location>
        <begin position="2"/>
        <end position="272"/>
    </location>
</feature>
<dbReference type="InterPro" id="IPR023210">
    <property type="entry name" value="NADP_OxRdtase_dom"/>
</dbReference>
<dbReference type="PANTHER" id="PTHR43364">
    <property type="entry name" value="NADH-SPECIFIC METHYLGLYOXAL REDUCTASE-RELATED"/>
    <property type="match status" value="1"/>
</dbReference>
<dbReference type="PROSITE" id="PS00062">
    <property type="entry name" value="ALDOKETO_REDUCTASE_2"/>
    <property type="match status" value="1"/>
</dbReference>
<gene>
    <name evidence="3" type="ORF">METZ01_LOCUS366169</name>
</gene>
<dbReference type="InterPro" id="IPR050523">
    <property type="entry name" value="AKR_Detox_Biosynth"/>
</dbReference>
<organism evidence="3">
    <name type="scientific">marine metagenome</name>
    <dbReference type="NCBI Taxonomy" id="408172"/>
    <lineage>
        <taxon>unclassified sequences</taxon>
        <taxon>metagenomes</taxon>
        <taxon>ecological metagenomes</taxon>
    </lineage>
</organism>
<dbReference type="GO" id="GO:0016491">
    <property type="term" value="F:oxidoreductase activity"/>
    <property type="evidence" value="ECO:0007669"/>
    <property type="project" value="UniProtKB-KW"/>
</dbReference>
<accession>A0A382SV31</accession>
<name>A0A382SV31_9ZZZZ</name>
<proteinExistence type="predicted"/>
<reference evidence="3" key="1">
    <citation type="submission" date="2018-05" db="EMBL/GenBank/DDBJ databases">
        <authorList>
            <person name="Lanie J.A."/>
            <person name="Ng W.-L."/>
            <person name="Kazmierczak K.M."/>
            <person name="Andrzejewski T.M."/>
            <person name="Davidsen T.M."/>
            <person name="Wayne K.J."/>
            <person name="Tettelin H."/>
            <person name="Glass J.I."/>
            <person name="Rusch D."/>
            <person name="Podicherti R."/>
            <person name="Tsui H.-C.T."/>
            <person name="Winkler M.E."/>
        </authorList>
    </citation>
    <scope>NUCLEOTIDE SEQUENCE</scope>
</reference>
<keyword evidence="1" id="KW-0560">Oxidoreductase</keyword>
<evidence type="ECO:0000313" key="3">
    <source>
        <dbReference type="EMBL" id="SVD13315.1"/>
    </source>
</evidence>
<dbReference type="Gene3D" id="3.20.20.100">
    <property type="entry name" value="NADP-dependent oxidoreductase domain"/>
    <property type="match status" value="1"/>
</dbReference>
<dbReference type="EMBL" id="UINC01131547">
    <property type="protein sequence ID" value="SVD13315.1"/>
    <property type="molecule type" value="Genomic_DNA"/>
</dbReference>
<evidence type="ECO:0000256" key="1">
    <source>
        <dbReference type="ARBA" id="ARBA00023002"/>
    </source>
</evidence>
<dbReference type="AlphaFoldDB" id="A0A382SV31"/>
<dbReference type="InterPro" id="IPR036812">
    <property type="entry name" value="NAD(P)_OxRdtase_dom_sf"/>
</dbReference>